<feature type="transmembrane region" description="Helical" evidence="1">
    <location>
        <begin position="21"/>
        <end position="45"/>
    </location>
</feature>
<dbReference type="EMBL" id="HBUF01248645">
    <property type="protein sequence ID" value="CAG6679302.1"/>
    <property type="molecule type" value="Transcribed_RNA"/>
</dbReference>
<name>A0A8D8T7J3_9HEMI</name>
<dbReference type="AlphaFoldDB" id="A0A8D8T7J3"/>
<sequence length="111" mass="13167">MEQPYFLLYYIYAMKKRVNHIMYSFLFLFLFIFFFFLFAALAQIVDTLAQVFRIPDPNIVRQMADHLGLFRKPRPATIVEDDRLVVDHNNLFVLRIHPLLNLVAGIQHSAH</sequence>
<reference evidence="2" key="1">
    <citation type="submission" date="2021-05" db="EMBL/GenBank/DDBJ databases">
        <authorList>
            <person name="Alioto T."/>
            <person name="Alioto T."/>
            <person name="Gomez Garrido J."/>
        </authorList>
    </citation>
    <scope>NUCLEOTIDE SEQUENCE</scope>
</reference>
<accession>A0A8D8T7J3</accession>
<keyword evidence="1" id="KW-1133">Transmembrane helix</keyword>
<keyword evidence="1" id="KW-0472">Membrane</keyword>
<proteinExistence type="predicted"/>
<evidence type="ECO:0000313" key="2">
    <source>
        <dbReference type="EMBL" id="CAG6679302.1"/>
    </source>
</evidence>
<protein>
    <submittedName>
        <fullName evidence="2">Uncharacterized protein</fullName>
    </submittedName>
</protein>
<evidence type="ECO:0000256" key="1">
    <source>
        <dbReference type="SAM" id="Phobius"/>
    </source>
</evidence>
<keyword evidence="1" id="KW-0812">Transmembrane</keyword>
<organism evidence="2">
    <name type="scientific">Cacopsylla melanoneura</name>
    <dbReference type="NCBI Taxonomy" id="428564"/>
    <lineage>
        <taxon>Eukaryota</taxon>
        <taxon>Metazoa</taxon>
        <taxon>Ecdysozoa</taxon>
        <taxon>Arthropoda</taxon>
        <taxon>Hexapoda</taxon>
        <taxon>Insecta</taxon>
        <taxon>Pterygota</taxon>
        <taxon>Neoptera</taxon>
        <taxon>Paraneoptera</taxon>
        <taxon>Hemiptera</taxon>
        <taxon>Sternorrhyncha</taxon>
        <taxon>Psylloidea</taxon>
        <taxon>Psyllidae</taxon>
        <taxon>Psyllinae</taxon>
        <taxon>Cacopsylla</taxon>
    </lineage>
</organism>